<organism evidence="4 5">
    <name type="scientific">Dokdonella immobilis</name>
    <dbReference type="NCBI Taxonomy" id="578942"/>
    <lineage>
        <taxon>Bacteria</taxon>
        <taxon>Pseudomonadati</taxon>
        <taxon>Pseudomonadota</taxon>
        <taxon>Gammaproteobacteria</taxon>
        <taxon>Lysobacterales</taxon>
        <taxon>Rhodanobacteraceae</taxon>
        <taxon>Dokdonella</taxon>
    </lineage>
</organism>
<feature type="chain" id="PRO_5011756707" description="Amidohydrolase 3 domain-containing protein" evidence="2">
    <location>
        <begin position="23"/>
        <end position="573"/>
    </location>
</feature>
<name>A0A1I4ZPL8_9GAMM</name>
<feature type="domain" description="Amidohydrolase 3" evidence="3">
    <location>
        <begin position="72"/>
        <end position="551"/>
    </location>
</feature>
<keyword evidence="5" id="KW-1185">Reference proteome</keyword>
<dbReference type="InterPro" id="IPR011059">
    <property type="entry name" value="Metal-dep_hydrolase_composite"/>
</dbReference>
<dbReference type="Pfam" id="PF07969">
    <property type="entry name" value="Amidohydro_3"/>
    <property type="match status" value="1"/>
</dbReference>
<feature type="compositionally biased region" description="Basic and acidic residues" evidence="1">
    <location>
        <begin position="559"/>
        <end position="573"/>
    </location>
</feature>
<dbReference type="Proteomes" id="UP000198575">
    <property type="component" value="Unassembled WGS sequence"/>
</dbReference>
<dbReference type="CDD" id="cd01300">
    <property type="entry name" value="YtcJ_like"/>
    <property type="match status" value="1"/>
</dbReference>
<reference evidence="4 5" key="1">
    <citation type="submission" date="2016-10" db="EMBL/GenBank/DDBJ databases">
        <authorList>
            <person name="de Groot N.N."/>
        </authorList>
    </citation>
    <scope>NUCLEOTIDE SEQUENCE [LARGE SCALE GENOMIC DNA]</scope>
    <source>
        <strain evidence="4 5">CGMCC 1.7659</strain>
    </source>
</reference>
<dbReference type="SUPFAM" id="SSF51556">
    <property type="entry name" value="Metallo-dependent hydrolases"/>
    <property type="match status" value="1"/>
</dbReference>
<evidence type="ECO:0000313" key="4">
    <source>
        <dbReference type="EMBL" id="SFN51993.1"/>
    </source>
</evidence>
<dbReference type="Gene3D" id="2.30.40.10">
    <property type="entry name" value="Urease, subunit C, domain 1"/>
    <property type="match status" value="1"/>
</dbReference>
<dbReference type="SUPFAM" id="SSF51338">
    <property type="entry name" value="Composite domain of metallo-dependent hydrolases"/>
    <property type="match status" value="1"/>
</dbReference>
<evidence type="ECO:0000259" key="3">
    <source>
        <dbReference type="Pfam" id="PF07969"/>
    </source>
</evidence>
<evidence type="ECO:0000256" key="1">
    <source>
        <dbReference type="SAM" id="MobiDB-lite"/>
    </source>
</evidence>
<dbReference type="InterPro" id="IPR033932">
    <property type="entry name" value="YtcJ-like"/>
</dbReference>
<dbReference type="InterPro" id="IPR013108">
    <property type="entry name" value="Amidohydro_3"/>
</dbReference>
<dbReference type="AlphaFoldDB" id="A0A1I4ZPL8"/>
<dbReference type="PANTHER" id="PTHR22642:SF2">
    <property type="entry name" value="PROTEIN LONG AFTER FAR-RED 3"/>
    <property type="match status" value="1"/>
</dbReference>
<dbReference type="OrthoDB" id="9031471at2"/>
<dbReference type="RefSeq" id="WP_092409633.1">
    <property type="nucleotide sequence ID" value="NZ_FOVF01000027.1"/>
</dbReference>
<dbReference type="Gene3D" id="3.20.20.140">
    <property type="entry name" value="Metal-dependent hydrolases"/>
    <property type="match status" value="1"/>
</dbReference>
<keyword evidence="2" id="KW-0732">Signal</keyword>
<protein>
    <recommendedName>
        <fullName evidence="3">Amidohydrolase 3 domain-containing protein</fullName>
    </recommendedName>
</protein>
<dbReference type="STRING" id="578942.SAMN05216289_12753"/>
<dbReference type="EMBL" id="FOVF01000027">
    <property type="protein sequence ID" value="SFN51993.1"/>
    <property type="molecule type" value="Genomic_DNA"/>
</dbReference>
<accession>A0A1I4ZPL8</accession>
<feature type="signal peptide" evidence="2">
    <location>
        <begin position="1"/>
        <end position="22"/>
    </location>
</feature>
<evidence type="ECO:0000256" key="2">
    <source>
        <dbReference type="SAM" id="SignalP"/>
    </source>
</evidence>
<proteinExistence type="predicted"/>
<feature type="region of interest" description="Disordered" evidence="1">
    <location>
        <begin position="552"/>
        <end position="573"/>
    </location>
</feature>
<dbReference type="PANTHER" id="PTHR22642">
    <property type="entry name" value="IMIDAZOLONEPROPIONASE"/>
    <property type="match status" value="1"/>
</dbReference>
<gene>
    <name evidence="4" type="ORF">SAMN05216289_12753</name>
</gene>
<evidence type="ECO:0000313" key="5">
    <source>
        <dbReference type="Proteomes" id="UP000198575"/>
    </source>
</evidence>
<dbReference type="InterPro" id="IPR032466">
    <property type="entry name" value="Metal_Hydrolase"/>
</dbReference>
<sequence length="573" mass="61670">MSPCMRVAVLLSMLVAAQPICAADLMVDHVNGYTLDSSGKLQRFEALLVDDGKVVATGRHADLIKRAGDASVIDGKGRTLLPGLIDAHGHVMGLGAMSLQADLTGTTTLDEALARVKNFAAGHADSPWVLGRGWNQVTWKLGRFPTASELDAVVADRPALLSRVDGHAAWANTAAMRLAGIDRDTKDPSGGRIERDAEGNPTGVFVDGAIDLIANRVPEPTPTQREQALTEALKQMASVGLTGVADAGIDRQTYALYRQFADQGKLSARIYAMIGGTGEDFDAISKDGPLIGYGRDFLTVRSVKLYADGALGSRGAALLTPYADDPHNSGLLFNTPEALTAMISKALGKGYQVCVHAIGDKANREVLDSFAAAYKTSGGKDLRNRIEHAQVVALDDIPRFVDLNLIASMQPTHATSDMNMAEDRVGHERIKGAYAWQRFLEQGTKIAGGSDFPVESPNPFFGLHAAVTRQDHEGHPPGGWYPDQALSITEALRAFTLDAAYAAHQEKTLGTLEPGKWADFILVDQDIFTIDPKKIWSSRVLETWVGGHRVYEQPADETPAEKTAKPDRKKSQD</sequence>
<dbReference type="GO" id="GO:0016810">
    <property type="term" value="F:hydrolase activity, acting on carbon-nitrogen (but not peptide) bonds"/>
    <property type="evidence" value="ECO:0007669"/>
    <property type="project" value="InterPro"/>
</dbReference>
<dbReference type="Gene3D" id="3.10.310.70">
    <property type="match status" value="1"/>
</dbReference>